<keyword evidence="2" id="KW-0472">Membrane</keyword>
<keyword evidence="2" id="KW-1133">Transmembrane helix</keyword>
<dbReference type="AlphaFoldDB" id="A0A423UN44"/>
<reference evidence="4" key="2">
    <citation type="journal article" date="2019" name="Int. J. Syst. Evol. Microbiol.">
        <title>Gordonibacter faecihominis is a later heterotypic synonym of Gordonibacter urolithinfaciens.</title>
        <authorList>
            <person name="Danylec N."/>
            <person name="Stoll D.A."/>
            <person name="Huch M."/>
        </authorList>
    </citation>
    <scope>NUCLEOTIDE SEQUENCE</scope>
    <source>
        <strain evidence="4">DSM 27213</strain>
    </source>
</reference>
<organism evidence="4 5">
    <name type="scientific">Gordonibacter urolithinfaciens</name>
    <dbReference type="NCBI Taxonomy" id="1335613"/>
    <lineage>
        <taxon>Bacteria</taxon>
        <taxon>Bacillati</taxon>
        <taxon>Actinomycetota</taxon>
        <taxon>Coriobacteriia</taxon>
        <taxon>Eggerthellales</taxon>
        <taxon>Eggerthellaceae</taxon>
        <taxon>Gordonibacter</taxon>
    </lineage>
</organism>
<protein>
    <submittedName>
        <fullName evidence="4">Uncharacterized protein</fullName>
    </submittedName>
</protein>
<dbReference type="Proteomes" id="UP000285258">
    <property type="component" value="Unassembled WGS sequence"/>
</dbReference>
<proteinExistence type="predicted"/>
<feature type="region of interest" description="Disordered" evidence="1">
    <location>
        <begin position="114"/>
        <end position="147"/>
    </location>
</feature>
<reference evidence="3 6" key="4">
    <citation type="journal article" date="2019" name="Nat. Med.">
        <title>A library of human gut bacterial isolates paired with longitudinal multiomics data enables mechanistic microbiome research.</title>
        <authorList>
            <person name="Poyet M."/>
            <person name="Groussin M."/>
            <person name="Gibbons S.M."/>
            <person name="Avila-Pacheco J."/>
            <person name="Jiang X."/>
            <person name="Kearney S.M."/>
            <person name="Perrotta A.R."/>
            <person name="Berdy B."/>
            <person name="Zhao S."/>
            <person name="Lieberman T.D."/>
            <person name="Swanson P.K."/>
            <person name="Smith M."/>
            <person name="Roesemann S."/>
            <person name="Alexander J.E."/>
            <person name="Rich S.A."/>
            <person name="Livny J."/>
            <person name="Vlamakis H."/>
            <person name="Clish C."/>
            <person name="Bullock K."/>
            <person name="Deik A."/>
            <person name="Scott J."/>
            <person name="Pierce K.A."/>
            <person name="Xavier R.J."/>
            <person name="Alm E.J."/>
        </authorList>
    </citation>
    <scope>NUCLEOTIDE SEQUENCE [LARGE SCALE GENOMIC DNA]</scope>
    <source>
        <strain evidence="3 6">BIOML-A1</strain>
    </source>
</reference>
<dbReference type="Proteomes" id="UP000462865">
    <property type="component" value="Unassembled WGS sequence"/>
</dbReference>
<evidence type="ECO:0000256" key="2">
    <source>
        <dbReference type="SAM" id="Phobius"/>
    </source>
</evidence>
<dbReference type="RefSeq" id="WP_096227858.1">
    <property type="nucleotide sequence ID" value="NZ_CP168029.1"/>
</dbReference>
<feature type="transmembrane region" description="Helical" evidence="2">
    <location>
        <begin position="37"/>
        <end position="57"/>
    </location>
</feature>
<evidence type="ECO:0000313" key="4">
    <source>
        <dbReference type="EMBL" id="ROT91602.1"/>
    </source>
</evidence>
<feature type="transmembrane region" description="Helical" evidence="2">
    <location>
        <begin position="7"/>
        <end position="25"/>
    </location>
</feature>
<dbReference type="EMBL" id="WKZA01000005">
    <property type="protein sequence ID" value="MSA93885.1"/>
    <property type="molecule type" value="Genomic_DNA"/>
</dbReference>
<name>A0A423UN44_9ACTN</name>
<accession>A0A423UN44</accession>
<feature type="compositionally biased region" description="Low complexity" evidence="1">
    <location>
        <begin position="138"/>
        <end position="147"/>
    </location>
</feature>
<sequence>MRKSNWLILAVLAVAAGLFLWLWYYLGFNFVDDPFDLVLAVVWWAVVLVLVVGIHTAEKRRRRRVRTAYLAPGVLFNSEAGFVDLEAFEEGTTLADAIEQTLVGLKYTFDRKDPADEDEAATGPGGIPSSAVNIDGRSASGEAAASAKPRGTVRFERIVRTDKFDKDDADKWEGEVVDVRTQEATPFKGKEELSVLLAA</sequence>
<evidence type="ECO:0000313" key="5">
    <source>
        <dbReference type="Proteomes" id="UP000285258"/>
    </source>
</evidence>
<gene>
    <name evidence="4" type="ORF">DMP12_02835</name>
    <name evidence="3" type="ORF">GKG38_02145</name>
</gene>
<reference evidence="5" key="1">
    <citation type="submission" date="2018-05" db="EMBL/GenBank/DDBJ databases">
        <title>Genome Sequencing of selected type strains of the family Eggerthellaceae.</title>
        <authorList>
            <person name="Danylec N."/>
            <person name="Stoll D.A."/>
            <person name="Doetsch A."/>
            <person name="Huch M."/>
        </authorList>
    </citation>
    <scope>NUCLEOTIDE SEQUENCE [LARGE SCALE GENOMIC DNA]</scope>
    <source>
        <strain evidence="5">DSM 27213</strain>
    </source>
</reference>
<dbReference type="EMBL" id="QIBW01000002">
    <property type="protein sequence ID" value="ROT91602.1"/>
    <property type="molecule type" value="Genomic_DNA"/>
</dbReference>
<reference evidence="4" key="3">
    <citation type="journal article" date="2019" name="Microbiol. Resour. Announc.">
        <title>Draft Genome Sequences of Type Strains of Gordonibacter faecihominis, Paraeggerthella hongkongensis, Parvibacter caecicola,Slackia equolifaciens, Slackia faecicanis, and Slackia isoflavoniconvertens.</title>
        <authorList>
            <person name="Danylec N."/>
            <person name="Stoll D.A."/>
            <person name="Dotsch A."/>
            <person name="Huch M."/>
        </authorList>
    </citation>
    <scope>NUCLEOTIDE SEQUENCE</scope>
    <source>
        <strain evidence="4">DSM 27213</strain>
    </source>
</reference>
<evidence type="ECO:0000256" key="1">
    <source>
        <dbReference type="SAM" id="MobiDB-lite"/>
    </source>
</evidence>
<keyword evidence="2" id="KW-0812">Transmembrane</keyword>
<evidence type="ECO:0000313" key="3">
    <source>
        <dbReference type="EMBL" id="MSA93885.1"/>
    </source>
</evidence>
<comment type="caution">
    <text evidence="4">The sequence shown here is derived from an EMBL/GenBank/DDBJ whole genome shotgun (WGS) entry which is preliminary data.</text>
</comment>
<evidence type="ECO:0000313" key="6">
    <source>
        <dbReference type="Proteomes" id="UP000462865"/>
    </source>
</evidence>